<gene>
    <name evidence="1" type="ORF">MJG50_05905</name>
</gene>
<dbReference type="Proteomes" id="UP001431131">
    <property type="component" value="Unassembled WGS sequence"/>
</dbReference>
<evidence type="ECO:0000313" key="1">
    <source>
        <dbReference type="EMBL" id="MCH1624854.1"/>
    </source>
</evidence>
<dbReference type="AlphaFoldDB" id="A0AAW5DZU9"/>
<keyword evidence="2" id="KW-1185">Reference proteome</keyword>
<evidence type="ECO:0000313" key="2">
    <source>
        <dbReference type="Proteomes" id="UP001431131"/>
    </source>
</evidence>
<dbReference type="EMBL" id="JAKTTI010000005">
    <property type="protein sequence ID" value="MCH1624854.1"/>
    <property type="molecule type" value="Genomic_DNA"/>
</dbReference>
<reference evidence="1" key="1">
    <citation type="submission" date="2022-02" db="EMBL/GenBank/DDBJ databases">
        <title>Fredinandcohnia quinoae sp. nov. isolated from Chenopodium quinoa seeds.</title>
        <authorList>
            <person name="Saati-Santamaria Z."/>
            <person name="Flores-Felix J.D."/>
            <person name="Igual J.M."/>
            <person name="Velazquez E."/>
            <person name="Garcia-Fraile P."/>
            <person name="Martinez-Molina E."/>
        </authorList>
    </citation>
    <scope>NUCLEOTIDE SEQUENCE</scope>
    <source>
        <strain evidence="1">SECRCQ15</strain>
    </source>
</reference>
<proteinExistence type="predicted"/>
<protein>
    <submittedName>
        <fullName evidence="1">Uncharacterized protein</fullName>
    </submittedName>
</protein>
<comment type="caution">
    <text evidence="1">The sequence shown here is derived from an EMBL/GenBank/DDBJ whole genome shotgun (WGS) entry which is preliminary data.</text>
</comment>
<sequence length="204" mass="24097">MEGEQQDMFLEKHEPASDEDFNWFDEEGNLIDSLDSGVTSQLSKINRYIIEVKQNNMETPRFIQWLFTNGYKIYCASDCRREVDCMSKVQRILFEREKTMKNWVSFKNQKNIYLKEFVYVEDIELIWSTYLLISKKSIETSALFSLLEELCIFSSGFPNLSFTRILPIYKEIMIGKISWGESYFKRGTDKEPVVLICYTGEKIV</sequence>
<name>A0AAW5DZU9_9BACI</name>
<accession>A0AAW5DZU9</accession>
<organism evidence="1 2">
    <name type="scientific">Fredinandcohnia quinoae</name>
    <dbReference type="NCBI Taxonomy" id="2918902"/>
    <lineage>
        <taxon>Bacteria</taxon>
        <taxon>Bacillati</taxon>
        <taxon>Bacillota</taxon>
        <taxon>Bacilli</taxon>
        <taxon>Bacillales</taxon>
        <taxon>Bacillaceae</taxon>
        <taxon>Fredinandcohnia</taxon>
    </lineage>
</organism>
<dbReference type="RefSeq" id="WP_240253599.1">
    <property type="nucleotide sequence ID" value="NZ_JAKTTI010000005.1"/>
</dbReference>